<reference evidence="2 3" key="1">
    <citation type="submission" date="2020-08" db="EMBL/GenBank/DDBJ databases">
        <authorList>
            <person name="Koutsovoulos G."/>
            <person name="Danchin GJ E."/>
        </authorList>
    </citation>
    <scope>NUCLEOTIDE SEQUENCE [LARGE SCALE GENOMIC DNA]</scope>
</reference>
<gene>
    <name evidence="2" type="ORF">MENT_LOCUS46577</name>
</gene>
<evidence type="ECO:0000313" key="2">
    <source>
        <dbReference type="EMBL" id="CAD2193617.1"/>
    </source>
</evidence>
<comment type="caution">
    <text evidence="2">The sequence shown here is derived from an EMBL/GenBank/DDBJ whole genome shotgun (WGS) entry which is preliminary data.</text>
</comment>
<sequence>MPIRFVHFLVYLNHRTTYLGPSNFHSVQFSSQTTSLYFIILKKHTSSIFSLFFVSAIFLCLLNSSQLIHSFLSKVKQYEVSREGKNK</sequence>
<proteinExistence type="predicted"/>
<feature type="transmembrane region" description="Helical" evidence="1">
    <location>
        <begin position="48"/>
        <end position="72"/>
    </location>
</feature>
<protein>
    <submittedName>
        <fullName evidence="2">Uncharacterized protein</fullName>
    </submittedName>
</protein>
<organism evidence="2 3">
    <name type="scientific">Meloidogyne enterolobii</name>
    <name type="common">Root-knot nematode worm</name>
    <name type="synonym">Meloidogyne mayaguensis</name>
    <dbReference type="NCBI Taxonomy" id="390850"/>
    <lineage>
        <taxon>Eukaryota</taxon>
        <taxon>Metazoa</taxon>
        <taxon>Ecdysozoa</taxon>
        <taxon>Nematoda</taxon>
        <taxon>Chromadorea</taxon>
        <taxon>Rhabditida</taxon>
        <taxon>Tylenchina</taxon>
        <taxon>Tylenchomorpha</taxon>
        <taxon>Tylenchoidea</taxon>
        <taxon>Meloidogynidae</taxon>
        <taxon>Meloidogyninae</taxon>
        <taxon>Meloidogyne</taxon>
    </lineage>
</organism>
<accession>A0A6V7X3R1</accession>
<name>A0A6V7X3R1_MELEN</name>
<keyword evidence="1" id="KW-1133">Transmembrane helix</keyword>
<keyword evidence="1" id="KW-0472">Membrane</keyword>
<dbReference type="EMBL" id="CAJEWN010001044">
    <property type="protein sequence ID" value="CAD2193617.1"/>
    <property type="molecule type" value="Genomic_DNA"/>
</dbReference>
<keyword evidence="1" id="KW-0812">Transmembrane</keyword>
<evidence type="ECO:0000256" key="1">
    <source>
        <dbReference type="SAM" id="Phobius"/>
    </source>
</evidence>
<evidence type="ECO:0000313" key="3">
    <source>
        <dbReference type="Proteomes" id="UP000580250"/>
    </source>
</evidence>
<dbReference type="Proteomes" id="UP000580250">
    <property type="component" value="Unassembled WGS sequence"/>
</dbReference>
<dbReference type="AlphaFoldDB" id="A0A6V7X3R1"/>